<accession>A0A0F9D7P7</accession>
<proteinExistence type="predicted"/>
<dbReference type="AlphaFoldDB" id="A0A0F9D7P7"/>
<organism evidence="1">
    <name type="scientific">marine sediment metagenome</name>
    <dbReference type="NCBI Taxonomy" id="412755"/>
    <lineage>
        <taxon>unclassified sequences</taxon>
        <taxon>metagenomes</taxon>
        <taxon>ecological metagenomes</taxon>
    </lineage>
</organism>
<feature type="non-terminal residue" evidence="1">
    <location>
        <position position="81"/>
    </location>
</feature>
<sequence>MSNGKNEPIEFTRGDSETLVKIDQQINHLRRFLFKYIKEEKETQKLFLVVHESNTKFVSSVRTFRRRLFKIILWIVPSSAT</sequence>
<comment type="caution">
    <text evidence="1">The sequence shown here is derived from an EMBL/GenBank/DDBJ whole genome shotgun (WGS) entry which is preliminary data.</text>
</comment>
<reference evidence="1" key="1">
    <citation type="journal article" date="2015" name="Nature">
        <title>Complex archaea that bridge the gap between prokaryotes and eukaryotes.</title>
        <authorList>
            <person name="Spang A."/>
            <person name="Saw J.H."/>
            <person name="Jorgensen S.L."/>
            <person name="Zaremba-Niedzwiedzka K."/>
            <person name="Martijn J."/>
            <person name="Lind A.E."/>
            <person name="van Eijk R."/>
            <person name="Schleper C."/>
            <person name="Guy L."/>
            <person name="Ettema T.J."/>
        </authorList>
    </citation>
    <scope>NUCLEOTIDE SEQUENCE</scope>
</reference>
<evidence type="ECO:0000313" key="1">
    <source>
        <dbReference type="EMBL" id="KKL08133.1"/>
    </source>
</evidence>
<dbReference type="EMBL" id="LAZR01043003">
    <property type="protein sequence ID" value="KKL08133.1"/>
    <property type="molecule type" value="Genomic_DNA"/>
</dbReference>
<protein>
    <submittedName>
        <fullName evidence="1">Uncharacterized protein</fullName>
    </submittedName>
</protein>
<gene>
    <name evidence="1" type="ORF">LCGC14_2578950</name>
</gene>
<name>A0A0F9D7P7_9ZZZZ</name>